<evidence type="ECO:0000313" key="11">
    <source>
        <dbReference type="Proteomes" id="UP000553776"/>
    </source>
</evidence>
<evidence type="ECO:0000256" key="1">
    <source>
        <dbReference type="ARBA" id="ARBA00004635"/>
    </source>
</evidence>
<dbReference type="PANTHER" id="PTHR35789">
    <property type="entry name" value="SPORE GERMINATION PROTEIN B3"/>
    <property type="match status" value="1"/>
</dbReference>
<sequence length="297" mass="33296">MIIGEALAREGVGKVLDLLLRDPGVRSDFYMLVAKDTTAEKVLQILTPLDKIPSYKMFDMLEASAKAWAPTTTFTLDEFVNQLVSEGLNPVLTGIQVAGAQEEGESMRNVSRIEARADLRTAGLAVFRKDKLIGWFDEKESIGYNLLKDKVKSTVSRISCPNGGYIVLETIRSKTDVKGRVSNGRPAIDVKLKTEVNIGEVECDLSITVPKNIRWIENKLKQRRIETMQAAVEQAKANKTDSFGFGQAINRSHPKYWKSISESWAEEFGRLPVNYKIEVIVRRVGTTLNTFLKEIKE</sequence>
<dbReference type="Pfam" id="PF25198">
    <property type="entry name" value="Spore_GerAC_N"/>
    <property type="match status" value="1"/>
</dbReference>
<evidence type="ECO:0000256" key="3">
    <source>
        <dbReference type="ARBA" id="ARBA00022544"/>
    </source>
</evidence>
<comment type="caution">
    <text evidence="10">The sequence shown here is derived from an EMBL/GenBank/DDBJ whole genome shotgun (WGS) entry which is preliminary data.</text>
</comment>
<keyword evidence="6" id="KW-0564">Palmitate</keyword>
<name>A0A841TND4_9BACL</name>
<evidence type="ECO:0000259" key="8">
    <source>
        <dbReference type="Pfam" id="PF05504"/>
    </source>
</evidence>
<accession>A0A841TND4</accession>
<keyword evidence="5" id="KW-0472">Membrane</keyword>
<dbReference type="RefSeq" id="WP_185133862.1">
    <property type="nucleotide sequence ID" value="NZ_BORM01000012.1"/>
</dbReference>
<protein>
    <submittedName>
        <fullName evidence="10">Ger(X)C family spore germination protein</fullName>
    </submittedName>
</protein>
<reference evidence="10 11" key="1">
    <citation type="submission" date="2020-08" db="EMBL/GenBank/DDBJ databases">
        <title>Cohnella phylogeny.</title>
        <authorList>
            <person name="Dunlap C."/>
        </authorList>
    </citation>
    <scope>NUCLEOTIDE SEQUENCE [LARGE SCALE GENOMIC DNA]</scope>
    <source>
        <strain evidence="10 11">DSM 25239</strain>
    </source>
</reference>
<gene>
    <name evidence="10" type="ORF">H7B90_00280</name>
</gene>
<dbReference type="GO" id="GO:0009847">
    <property type="term" value="P:spore germination"/>
    <property type="evidence" value="ECO:0007669"/>
    <property type="project" value="InterPro"/>
</dbReference>
<dbReference type="AlphaFoldDB" id="A0A841TND4"/>
<evidence type="ECO:0000256" key="6">
    <source>
        <dbReference type="ARBA" id="ARBA00023139"/>
    </source>
</evidence>
<evidence type="ECO:0000256" key="4">
    <source>
        <dbReference type="ARBA" id="ARBA00022729"/>
    </source>
</evidence>
<dbReference type="InterPro" id="IPR008844">
    <property type="entry name" value="Spore_GerAC-like"/>
</dbReference>
<feature type="domain" description="Spore germination protein N-terminal" evidence="9">
    <location>
        <begin position="2"/>
        <end position="96"/>
    </location>
</feature>
<dbReference type="GO" id="GO:0016020">
    <property type="term" value="C:membrane"/>
    <property type="evidence" value="ECO:0007669"/>
    <property type="project" value="UniProtKB-SubCell"/>
</dbReference>
<dbReference type="NCBIfam" id="TIGR02887">
    <property type="entry name" value="spore_ger_x_C"/>
    <property type="match status" value="1"/>
</dbReference>
<dbReference type="InterPro" id="IPR038501">
    <property type="entry name" value="Spore_GerAC_C_sf"/>
</dbReference>
<keyword evidence="3" id="KW-0309">Germination</keyword>
<dbReference type="InterPro" id="IPR046953">
    <property type="entry name" value="Spore_GerAC-like_C"/>
</dbReference>
<evidence type="ECO:0000256" key="7">
    <source>
        <dbReference type="ARBA" id="ARBA00023288"/>
    </source>
</evidence>
<evidence type="ECO:0000256" key="5">
    <source>
        <dbReference type="ARBA" id="ARBA00023136"/>
    </source>
</evidence>
<dbReference type="Pfam" id="PF05504">
    <property type="entry name" value="Spore_GerAC"/>
    <property type="match status" value="1"/>
</dbReference>
<organism evidence="10 11">
    <name type="scientific">Cohnella xylanilytica</name>
    <dbReference type="NCBI Taxonomy" id="557555"/>
    <lineage>
        <taxon>Bacteria</taxon>
        <taxon>Bacillati</taxon>
        <taxon>Bacillota</taxon>
        <taxon>Bacilli</taxon>
        <taxon>Bacillales</taxon>
        <taxon>Paenibacillaceae</taxon>
        <taxon>Cohnella</taxon>
    </lineage>
</organism>
<comment type="subcellular location">
    <subcellularLocation>
        <location evidence="1">Membrane</location>
        <topology evidence="1">Lipid-anchor</topology>
    </subcellularLocation>
</comment>
<comment type="similarity">
    <text evidence="2">Belongs to the GerABKC lipoprotein family.</text>
</comment>
<keyword evidence="7" id="KW-0449">Lipoprotein</keyword>
<keyword evidence="11" id="KW-1185">Reference proteome</keyword>
<keyword evidence="4" id="KW-0732">Signal</keyword>
<evidence type="ECO:0000259" key="9">
    <source>
        <dbReference type="Pfam" id="PF25198"/>
    </source>
</evidence>
<dbReference type="InterPro" id="IPR057336">
    <property type="entry name" value="GerAC_N"/>
</dbReference>
<feature type="domain" description="Spore germination GerAC-like C-terminal" evidence="8">
    <location>
        <begin position="123"/>
        <end position="285"/>
    </location>
</feature>
<dbReference type="PANTHER" id="PTHR35789:SF1">
    <property type="entry name" value="SPORE GERMINATION PROTEIN B3"/>
    <property type="match status" value="1"/>
</dbReference>
<dbReference type="Gene3D" id="3.30.300.210">
    <property type="entry name" value="Nutrient germinant receptor protein C, domain 3"/>
    <property type="match status" value="1"/>
</dbReference>
<dbReference type="EMBL" id="JACJVR010000002">
    <property type="protein sequence ID" value="MBB6689826.1"/>
    <property type="molecule type" value="Genomic_DNA"/>
</dbReference>
<evidence type="ECO:0000313" key="10">
    <source>
        <dbReference type="EMBL" id="MBB6689826.1"/>
    </source>
</evidence>
<evidence type="ECO:0000256" key="2">
    <source>
        <dbReference type="ARBA" id="ARBA00007886"/>
    </source>
</evidence>
<dbReference type="Proteomes" id="UP000553776">
    <property type="component" value="Unassembled WGS sequence"/>
</dbReference>
<proteinExistence type="inferred from homology"/>